<evidence type="ECO:0000313" key="2">
    <source>
        <dbReference type="Proteomes" id="UP001165960"/>
    </source>
</evidence>
<protein>
    <submittedName>
        <fullName evidence="1">Uncharacterized protein</fullName>
    </submittedName>
</protein>
<keyword evidence="2" id="KW-1185">Reference proteome</keyword>
<reference evidence="1" key="1">
    <citation type="submission" date="2022-04" db="EMBL/GenBank/DDBJ databases">
        <title>Genome of the entomopathogenic fungus Entomophthora muscae.</title>
        <authorList>
            <person name="Elya C."/>
            <person name="Lovett B.R."/>
            <person name="Lee E."/>
            <person name="Macias A.M."/>
            <person name="Hajek A.E."/>
            <person name="De Bivort B.L."/>
            <person name="Kasson M.T."/>
            <person name="De Fine Licht H.H."/>
            <person name="Stajich J.E."/>
        </authorList>
    </citation>
    <scope>NUCLEOTIDE SEQUENCE</scope>
    <source>
        <strain evidence="1">Berkeley</strain>
    </source>
</reference>
<organism evidence="1 2">
    <name type="scientific">Entomophthora muscae</name>
    <dbReference type="NCBI Taxonomy" id="34485"/>
    <lineage>
        <taxon>Eukaryota</taxon>
        <taxon>Fungi</taxon>
        <taxon>Fungi incertae sedis</taxon>
        <taxon>Zoopagomycota</taxon>
        <taxon>Entomophthoromycotina</taxon>
        <taxon>Entomophthoromycetes</taxon>
        <taxon>Entomophthorales</taxon>
        <taxon>Entomophthoraceae</taxon>
        <taxon>Entomophthora</taxon>
    </lineage>
</organism>
<comment type="caution">
    <text evidence="1">The sequence shown here is derived from an EMBL/GenBank/DDBJ whole genome shotgun (WGS) entry which is preliminary data.</text>
</comment>
<dbReference type="EMBL" id="QTSX02000454">
    <property type="protein sequence ID" value="KAJ9086956.1"/>
    <property type="molecule type" value="Genomic_DNA"/>
</dbReference>
<name>A0ACC2UJY4_9FUNG</name>
<dbReference type="Proteomes" id="UP001165960">
    <property type="component" value="Unassembled WGS sequence"/>
</dbReference>
<proteinExistence type="predicted"/>
<sequence length="433" mass="47737">MSYGRPTPSGSAKLPANRFSKQSSSLGKPGLTNGHAGKKPNGKPNGFHPYSPEKSRRDTLSRLSKGYDLPISTLLPSDTDPVTESPSNPLTTGEFNFTPDYNYFRYFELEEHKGRGESLATSFSLPDFSSLRSTDLTKHTELVRAVAWNSTGQYFAAGSVDKVVTVWELDSMNTIKFHKELIAHSGSVDQLCWDPKNPNHLATASSDKTVRVWNAQTGELLRLISTPGENINICWSPDGKYLAVGNRTMTVSFIDVEKSQIVKEHSQSMPIFEIMWSHSGTFFLLSTAQGTVTILDFPSLTHVVTLPAHTASCYCLDIDPYGRYLATGGADGKVSIWCLKTLACLVTYNHITSPVKALSFSFDGQFLACGSEDDLISICIPQTGQVVHKVECSSALHTLAWHPTRHLLGFSITVNRVHEDFQTSHHFVKIFGI</sequence>
<gene>
    <name evidence="1" type="ORF">DSO57_1038131</name>
</gene>
<accession>A0ACC2UJY4</accession>
<evidence type="ECO:0000313" key="1">
    <source>
        <dbReference type="EMBL" id="KAJ9086956.1"/>
    </source>
</evidence>